<dbReference type="RefSeq" id="WP_115880172.1">
    <property type="nucleotide sequence ID" value="NZ_QTTQ01000010.1"/>
</dbReference>
<feature type="transmembrane region" description="Helical" evidence="1">
    <location>
        <begin position="183"/>
        <end position="203"/>
    </location>
</feature>
<feature type="transmembrane region" description="Helical" evidence="1">
    <location>
        <begin position="40"/>
        <end position="61"/>
    </location>
</feature>
<reference evidence="2 3" key="1">
    <citation type="submission" date="2018-08" db="EMBL/GenBank/DDBJ databases">
        <title>Genomic Encyclopedia of Type Strains, Phase III (KMG-III): the genomes of soil and plant-associated and newly described type strains.</title>
        <authorList>
            <person name="Whitman W."/>
        </authorList>
    </citation>
    <scope>NUCLEOTIDE SEQUENCE [LARGE SCALE GENOMIC DNA]</scope>
    <source>
        <strain evidence="2 3">325-5</strain>
    </source>
</reference>
<feature type="transmembrane region" description="Helical" evidence="1">
    <location>
        <begin position="73"/>
        <end position="93"/>
    </location>
</feature>
<feature type="transmembrane region" description="Helical" evidence="1">
    <location>
        <begin position="146"/>
        <end position="171"/>
    </location>
</feature>
<evidence type="ECO:0000256" key="1">
    <source>
        <dbReference type="SAM" id="Phobius"/>
    </source>
</evidence>
<accession>A0A3D9RQL1</accession>
<gene>
    <name evidence="2" type="ORF">BX611_1755</name>
</gene>
<keyword evidence="1" id="KW-1133">Transmembrane helix</keyword>
<feature type="transmembrane region" description="Helical" evidence="1">
    <location>
        <begin position="6"/>
        <end position="28"/>
    </location>
</feature>
<keyword evidence="1" id="KW-0472">Membrane</keyword>
<keyword evidence="1" id="KW-0812">Transmembrane</keyword>
<dbReference type="EMBL" id="QTTQ01000010">
    <property type="protein sequence ID" value="REE82209.1"/>
    <property type="molecule type" value="Genomic_DNA"/>
</dbReference>
<evidence type="ECO:0008006" key="4">
    <source>
        <dbReference type="Google" id="ProtNLM"/>
    </source>
</evidence>
<sequence length="204" mass="23105">MDYFYHIFYGILMAYLGLISPGMLNMTALKISMNTGKYEALKFSIGASLVVFFQAGIALYFADYFTKNPKVIANLKIAAIFIFFALAVFFFMLSRKDLKPKTTNKKGNFFIKGILMSSINMLAIPFYLGISIYLSSKSKIIIEQPYIILFVFGASLGSFLIFYTYMIFANIINGKVSFIAKNINFILSLLFLFLAIFTLIKILP</sequence>
<proteinExistence type="predicted"/>
<organism evidence="2 3">
    <name type="scientific">Lutibacter oceani</name>
    <dbReference type="NCBI Taxonomy" id="1853311"/>
    <lineage>
        <taxon>Bacteria</taxon>
        <taxon>Pseudomonadati</taxon>
        <taxon>Bacteroidota</taxon>
        <taxon>Flavobacteriia</taxon>
        <taxon>Flavobacteriales</taxon>
        <taxon>Flavobacteriaceae</taxon>
        <taxon>Lutibacter</taxon>
    </lineage>
</organism>
<protein>
    <recommendedName>
        <fullName evidence="4">Threonine/homoserine/homoserine lactone efflux protein</fullName>
    </recommendedName>
</protein>
<evidence type="ECO:0000313" key="2">
    <source>
        <dbReference type="EMBL" id="REE82209.1"/>
    </source>
</evidence>
<keyword evidence="3" id="KW-1185">Reference proteome</keyword>
<dbReference type="OrthoDB" id="1451945at2"/>
<name>A0A3D9RQL1_9FLAO</name>
<evidence type="ECO:0000313" key="3">
    <source>
        <dbReference type="Proteomes" id="UP000256429"/>
    </source>
</evidence>
<feature type="transmembrane region" description="Helical" evidence="1">
    <location>
        <begin position="114"/>
        <end position="134"/>
    </location>
</feature>
<dbReference type="Proteomes" id="UP000256429">
    <property type="component" value="Unassembled WGS sequence"/>
</dbReference>
<dbReference type="AlphaFoldDB" id="A0A3D9RQL1"/>
<comment type="caution">
    <text evidence="2">The sequence shown here is derived from an EMBL/GenBank/DDBJ whole genome shotgun (WGS) entry which is preliminary data.</text>
</comment>